<name>A0AAE0GIV2_9CHLO</name>
<dbReference type="EMBL" id="LGRX02005535">
    <property type="protein sequence ID" value="KAK3278286.1"/>
    <property type="molecule type" value="Genomic_DNA"/>
</dbReference>
<evidence type="ECO:0000313" key="1">
    <source>
        <dbReference type="EMBL" id="KAK3278286.1"/>
    </source>
</evidence>
<keyword evidence="2" id="KW-1185">Reference proteome</keyword>
<protein>
    <submittedName>
        <fullName evidence="1">Uncharacterized protein</fullName>
    </submittedName>
</protein>
<dbReference type="Proteomes" id="UP001190700">
    <property type="component" value="Unassembled WGS sequence"/>
</dbReference>
<evidence type="ECO:0000313" key="2">
    <source>
        <dbReference type="Proteomes" id="UP001190700"/>
    </source>
</evidence>
<dbReference type="AlphaFoldDB" id="A0AAE0GIV2"/>
<accession>A0AAE0GIV2</accession>
<proteinExistence type="predicted"/>
<comment type="caution">
    <text evidence="1">The sequence shown here is derived from an EMBL/GenBank/DDBJ whole genome shotgun (WGS) entry which is preliminary data.</text>
</comment>
<gene>
    <name evidence="1" type="ORF">CYMTET_13763</name>
</gene>
<sequence>MSTGPQRARMASVRSVLISLRVHRQHFTTGYGLVVPGGACALGTSHDDNIMGNNNETFDFHDFISPLASPSSYAPLGHHVVMSGGAITPTSPFTPTIIPFDYVPFHAIAPSHRIFHLRHLPSPSSWTHSLWLVVPGRFWLWHRVGIG</sequence>
<organism evidence="1 2">
    <name type="scientific">Cymbomonas tetramitiformis</name>
    <dbReference type="NCBI Taxonomy" id="36881"/>
    <lineage>
        <taxon>Eukaryota</taxon>
        <taxon>Viridiplantae</taxon>
        <taxon>Chlorophyta</taxon>
        <taxon>Pyramimonadophyceae</taxon>
        <taxon>Pyramimonadales</taxon>
        <taxon>Pyramimonadaceae</taxon>
        <taxon>Cymbomonas</taxon>
    </lineage>
</organism>
<reference evidence="1 2" key="1">
    <citation type="journal article" date="2015" name="Genome Biol. Evol.">
        <title>Comparative Genomics of a Bacterivorous Green Alga Reveals Evolutionary Causalities and Consequences of Phago-Mixotrophic Mode of Nutrition.</title>
        <authorList>
            <person name="Burns J.A."/>
            <person name="Paasch A."/>
            <person name="Narechania A."/>
            <person name="Kim E."/>
        </authorList>
    </citation>
    <scope>NUCLEOTIDE SEQUENCE [LARGE SCALE GENOMIC DNA]</scope>
    <source>
        <strain evidence="1 2">PLY_AMNH</strain>
    </source>
</reference>